<protein>
    <recommendedName>
        <fullName evidence="1">3D domain-containing protein</fullName>
    </recommendedName>
</protein>
<organism evidence="2 3">
    <name type="scientific">Nostoc punctiforme NIES-2108</name>
    <dbReference type="NCBI Taxonomy" id="1356359"/>
    <lineage>
        <taxon>Bacteria</taxon>
        <taxon>Bacillati</taxon>
        <taxon>Cyanobacteriota</taxon>
        <taxon>Cyanophyceae</taxon>
        <taxon>Nostocales</taxon>
        <taxon>Nostocaceae</taxon>
        <taxon>Nostoc</taxon>
    </lineage>
</organism>
<evidence type="ECO:0000259" key="1">
    <source>
        <dbReference type="Pfam" id="PF06725"/>
    </source>
</evidence>
<dbReference type="AlphaFoldDB" id="A0A367R7D6"/>
<dbReference type="EMBL" id="LXQE01000166">
    <property type="protein sequence ID" value="RCJ32398.1"/>
    <property type="molecule type" value="Genomic_DNA"/>
</dbReference>
<dbReference type="CDD" id="cd14667">
    <property type="entry name" value="3D_containing_proteins"/>
    <property type="match status" value="1"/>
</dbReference>
<dbReference type="Proteomes" id="UP000252085">
    <property type="component" value="Unassembled WGS sequence"/>
</dbReference>
<dbReference type="SUPFAM" id="SSF50685">
    <property type="entry name" value="Barwin-like endoglucanases"/>
    <property type="match status" value="1"/>
</dbReference>
<dbReference type="InterPro" id="IPR036908">
    <property type="entry name" value="RlpA-like_sf"/>
</dbReference>
<dbReference type="InterPro" id="IPR059180">
    <property type="entry name" value="3D_YorM"/>
</dbReference>
<dbReference type="InterPro" id="IPR010611">
    <property type="entry name" value="3D_dom"/>
</dbReference>
<sequence>MRQALAGQTTPPCGSGIGRLQCAVDPNVIPLHKKFTLILWNGKRVKAVALDTGTAIKGHIIDIFVDTTTEAINLGRKHVKAIL</sequence>
<evidence type="ECO:0000313" key="3">
    <source>
        <dbReference type="Proteomes" id="UP000252085"/>
    </source>
</evidence>
<evidence type="ECO:0000313" key="2">
    <source>
        <dbReference type="EMBL" id="RCJ32398.1"/>
    </source>
</evidence>
<dbReference type="Gene3D" id="2.40.40.10">
    <property type="entry name" value="RlpA-like domain"/>
    <property type="match status" value="1"/>
</dbReference>
<dbReference type="GO" id="GO:0019867">
    <property type="term" value="C:outer membrane"/>
    <property type="evidence" value="ECO:0007669"/>
    <property type="project" value="InterPro"/>
</dbReference>
<dbReference type="GO" id="GO:0009254">
    <property type="term" value="P:peptidoglycan turnover"/>
    <property type="evidence" value="ECO:0007669"/>
    <property type="project" value="InterPro"/>
</dbReference>
<accession>A0A367R7D6</accession>
<comment type="caution">
    <text evidence="2">The sequence shown here is derived from an EMBL/GenBank/DDBJ whole genome shotgun (WGS) entry which is preliminary data.</text>
</comment>
<name>A0A367R7D6_NOSPU</name>
<proteinExistence type="predicted"/>
<feature type="domain" description="3D" evidence="1">
    <location>
        <begin position="23"/>
        <end position="81"/>
    </location>
</feature>
<gene>
    <name evidence="2" type="ORF">A6769_28115</name>
</gene>
<dbReference type="GO" id="GO:0004553">
    <property type="term" value="F:hydrolase activity, hydrolyzing O-glycosyl compounds"/>
    <property type="evidence" value="ECO:0007669"/>
    <property type="project" value="InterPro"/>
</dbReference>
<dbReference type="Pfam" id="PF06725">
    <property type="entry name" value="3D"/>
    <property type="match status" value="1"/>
</dbReference>
<reference evidence="2 3" key="1">
    <citation type="submission" date="2016-04" db="EMBL/GenBank/DDBJ databases">
        <authorList>
            <person name="Evans L.H."/>
            <person name="Alamgir A."/>
            <person name="Owens N."/>
            <person name="Weber N.D."/>
            <person name="Virtaneva K."/>
            <person name="Barbian K."/>
            <person name="Babar A."/>
            <person name="Rosenke K."/>
        </authorList>
    </citation>
    <scope>NUCLEOTIDE SEQUENCE [LARGE SCALE GENOMIC DNA]</scope>
    <source>
        <strain evidence="2">NIES-2108</strain>
    </source>
</reference>